<keyword evidence="9" id="KW-0067">ATP-binding</keyword>
<dbReference type="Proteomes" id="UP000550401">
    <property type="component" value="Unassembled WGS sequence"/>
</dbReference>
<keyword evidence="6" id="KW-0808">Transferase</keyword>
<dbReference type="RefSeq" id="WP_182529468.1">
    <property type="nucleotide sequence ID" value="NZ_JACGXL010000001.1"/>
</dbReference>
<dbReference type="InterPro" id="IPR003594">
    <property type="entry name" value="HATPase_dom"/>
</dbReference>
<sequence>MSRLYWRIHLALLGSLVVFALVAAVLWHTRGGPAEHGHSLGAMLGVLLLLAATLGVLAFPLVRYLVRRLERLQRGAEALAAGDLAARVEVEGDDEVARLAVSFNRAAARIEQLVGAHKLLLAQASHELRTPLTRIRLALDLVKEIDPARRRGLEADIAELDHLIEEILLASRLDTLAEPAREEIDLLALVAEEAARYGIDVDGEPVHVRGDARLLRRLVRNLIDNALRHGSAPVRVRLRVRATSAELTVADAGPAIADTERERLFEPFYRRGNTEGHGLGLSLVRQIARRHGGEARYANLEGGGAGFMVTVPTAARSVG</sequence>
<dbReference type="AlphaFoldDB" id="A0A839EX93"/>
<evidence type="ECO:0000256" key="3">
    <source>
        <dbReference type="ARBA" id="ARBA00012438"/>
    </source>
</evidence>
<gene>
    <name evidence="13" type="ORF">FHW12_000573</name>
</gene>
<keyword evidence="10" id="KW-0472">Membrane</keyword>
<dbReference type="Gene3D" id="1.10.287.130">
    <property type="match status" value="1"/>
</dbReference>
<dbReference type="SMART" id="SM00388">
    <property type="entry name" value="HisKA"/>
    <property type="match status" value="1"/>
</dbReference>
<dbReference type="InterPro" id="IPR036097">
    <property type="entry name" value="HisK_dim/P_sf"/>
</dbReference>
<evidence type="ECO:0000256" key="5">
    <source>
        <dbReference type="ARBA" id="ARBA00022553"/>
    </source>
</evidence>
<dbReference type="SUPFAM" id="SSF47384">
    <property type="entry name" value="Homodimeric domain of signal transducing histidine kinase"/>
    <property type="match status" value="1"/>
</dbReference>
<evidence type="ECO:0000313" key="13">
    <source>
        <dbReference type="EMBL" id="MBA8886382.1"/>
    </source>
</evidence>
<keyword evidence="4" id="KW-1003">Cell membrane</keyword>
<evidence type="ECO:0000259" key="11">
    <source>
        <dbReference type="PROSITE" id="PS50109"/>
    </source>
</evidence>
<dbReference type="PROSITE" id="PS50885">
    <property type="entry name" value="HAMP"/>
    <property type="match status" value="1"/>
</dbReference>
<dbReference type="EC" id="2.7.13.3" evidence="3"/>
<dbReference type="SMART" id="SM00387">
    <property type="entry name" value="HATPase_c"/>
    <property type="match status" value="1"/>
</dbReference>
<accession>A0A839EX93</accession>
<dbReference type="Pfam" id="PF00672">
    <property type="entry name" value="HAMP"/>
    <property type="match status" value="1"/>
</dbReference>
<evidence type="ECO:0000313" key="14">
    <source>
        <dbReference type="Proteomes" id="UP000550401"/>
    </source>
</evidence>
<evidence type="ECO:0000259" key="12">
    <source>
        <dbReference type="PROSITE" id="PS50885"/>
    </source>
</evidence>
<feature type="domain" description="Histidine kinase" evidence="11">
    <location>
        <begin position="123"/>
        <end position="315"/>
    </location>
</feature>
<feature type="domain" description="HAMP" evidence="12">
    <location>
        <begin position="63"/>
        <end position="115"/>
    </location>
</feature>
<dbReference type="InterPro" id="IPR004358">
    <property type="entry name" value="Sig_transdc_His_kin-like_C"/>
</dbReference>
<dbReference type="Pfam" id="PF02518">
    <property type="entry name" value="HATPase_c"/>
    <property type="match status" value="1"/>
</dbReference>
<dbReference type="EMBL" id="JACGXL010000001">
    <property type="protein sequence ID" value="MBA8886382.1"/>
    <property type="molecule type" value="Genomic_DNA"/>
</dbReference>
<dbReference type="InterPro" id="IPR003660">
    <property type="entry name" value="HAMP_dom"/>
</dbReference>
<dbReference type="Gene3D" id="1.10.8.500">
    <property type="entry name" value="HAMP domain in histidine kinase"/>
    <property type="match status" value="1"/>
</dbReference>
<dbReference type="CDD" id="cd00075">
    <property type="entry name" value="HATPase"/>
    <property type="match status" value="1"/>
</dbReference>
<keyword evidence="14" id="KW-1185">Reference proteome</keyword>
<evidence type="ECO:0000256" key="4">
    <source>
        <dbReference type="ARBA" id="ARBA00022475"/>
    </source>
</evidence>
<keyword evidence="10" id="KW-1133">Transmembrane helix</keyword>
<dbReference type="CDD" id="cd00082">
    <property type="entry name" value="HisKA"/>
    <property type="match status" value="1"/>
</dbReference>
<protein>
    <recommendedName>
        <fullName evidence="3">histidine kinase</fullName>
        <ecNumber evidence="3">2.7.13.3</ecNumber>
    </recommendedName>
</protein>
<reference evidence="13 14" key="1">
    <citation type="submission" date="2020-07" db="EMBL/GenBank/DDBJ databases">
        <title>Genomic Encyclopedia of Type Strains, Phase IV (KMG-V): Genome sequencing to study the core and pangenomes of soil and plant-associated prokaryotes.</title>
        <authorList>
            <person name="Whitman W."/>
        </authorList>
    </citation>
    <scope>NUCLEOTIDE SEQUENCE [LARGE SCALE GENOMIC DNA]</scope>
    <source>
        <strain evidence="13 14">RH2WT43</strain>
    </source>
</reference>
<evidence type="ECO:0000256" key="9">
    <source>
        <dbReference type="ARBA" id="ARBA00022840"/>
    </source>
</evidence>
<dbReference type="SUPFAM" id="SSF158472">
    <property type="entry name" value="HAMP domain-like"/>
    <property type="match status" value="1"/>
</dbReference>
<evidence type="ECO:0000256" key="7">
    <source>
        <dbReference type="ARBA" id="ARBA00022741"/>
    </source>
</evidence>
<keyword evidence="7" id="KW-0547">Nucleotide-binding</keyword>
<feature type="transmembrane region" description="Helical" evidence="10">
    <location>
        <begin position="40"/>
        <end position="66"/>
    </location>
</feature>
<dbReference type="CDD" id="cd06225">
    <property type="entry name" value="HAMP"/>
    <property type="match status" value="1"/>
</dbReference>
<dbReference type="PANTHER" id="PTHR44936:SF10">
    <property type="entry name" value="SENSOR PROTEIN RSTB"/>
    <property type="match status" value="1"/>
</dbReference>
<comment type="catalytic activity">
    <reaction evidence="1">
        <text>ATP + protein L-histidine = ADP + protein N-phospho-L-histidine.</text>
        <dbReference type="EC" id="2.7.13.3"/>
    </reaction>
</comment>
<dbReference type="GO" id="GO:0005886">
    <property type="term" value="C:plasma membrane"/>
    <property type="evidence" value="ECO:0007669"/>
    <property type="project" value="UniProtKB-SubCell"/>
</dbReference>
<dbReference type="InterPro" id="IPR003661">
    <property type="entry name" value="HisK_dim/P_dom"/>
</dbReference>
<evidence type="ECO:0000256" key="8">
    <source>
        <dbReference type="ARBA" id="ARBA00022777"/>
    </source>
</evidence>
<dbReference type="InterPro" id="IPR005467">
    <property type="entry name" value="His_kinase_dom"/>
</dbReference>
<comment type="subcellular location">
    <subcellularLocation>
        <location evidence="2">Cell membrane</location>
        <topology evidence="2">Multi-pass membrane protein</topology>
    </subcellularLocation>
</comment>
<dbReference type="Gene3D" id="3.30.565.10">
    <property type="entry name" value="Histidine kinase-like ATPase, C-terminal domain"/>
    <property type="match status" value="1"/>
</dbReference>
<dbReference type="GO" id="GO:0000155">
    <property type="term" value="F:phosphorelay sensor kinase activity"/>
    <property type="evidence" value="ECO:0007669"/>
    <property type="project" value="InterPro"/>
</dbReference>
<evidence type="ECO:0000256" key="2">
    <source>
        <dbReference type="ARBA" id="ARBA00004651"/>
    </source>
</evidence>
<name>A0A839EX93_9GAMM</name>
<dbReference type="GO" id="GO:0005524">
    <property type="term" value="F:ATP binding"/>
    <property type="evidence" value="ECO:0007669"/>
    <property type="project" value="UniProtKB-KW"/>
</dbReference>
<dbReference type="InterPro" id="IPR036890">
    <property type="entry name" value="HATPase_C_sf"/>
</dbReference>
<proteinExistence type="predicted"/>
<dbReference type="InterPro" id="IPR050980">
    <property type="entry name" value="2C_sensor_his_kinase"/>
</dbReference>
<keyword evidence="10" id="KW-0812">Transmembrane</keyword>
<dbReference type="SMART" id="SM00304">
    <property type="entry name" value="HAMP"/>
    <property type="match status" value="1"/>
</dbReference>
<keyword evidence="5" id="KW-0597">Phosphoprotein</keyword>
<dbReference type="PANTHER" id="PTHR44936">
    <property type="entry name" value="SENSOR PROTEIN CREC"/>
    <property type="match status" value="1"/>
</dbReference>
<evidence type="ECO:0000256" key="1">
    <source>
        <dbReference type="ARBA" id="ARBA00000085"/>
    </source>
</evidence>
<keyword evidence="8 13" id="KW-0418">Kinase</keyword>
<organism evidence="13 14">
    <name type="scientific">Dokdonella fugitiva</name>
    <dbReference type="NCBI Taxonomy" id="328517"/>
    <lineage>
        <taxon>Bacteria</taxon>
        <taxon>Pseudomonadati</taxon>
        <taxon>Pseudomonadota</taxon>
        <taxon>Gammaproteobacteria</taxon>
        <taxon>Lysobacterales</taxon>
        <taxon>Rhodanobacteraceae</taxon>
        <taxon>Dokdonella</taxon>
    </lineage>
</organism>
<comment type="caution">
    <text evidence="13">The sequence shown here is derived from an EMBL/GenBank/DDBJ whole genome shotgun (WGS) entry which is preliminary data.</text>
</comment>
<evidence type="ECO:0000256" key="10">
    <source>
        <dbReference type="SAM" id="Phobius"/>
    </source>
</evidence>
<dbReference type="Pfam" id="PF00512">
    <property type="entry name" value="HisKA"/>
    <property type="match status" value="1"/>
</dbReference>
<dbReference type="PRINTS" id="PR00344">
    <property type="entry name" value="BCTRLSENSOR"/>
</dbReference>
<evidence type="ECO:0000256" key="6">
    <source>
        <dbReference type="ARBA" id="ARBA00022679"/>
    </source>
</evidence>
<dbReference type="SUPFAM" id="SSF55874">
    <property type="entry name" value="ATPase domain of HSP90 chaperone/DNA topoisomerase II/histidine kinase"/>
    <property type="match status" value="1"/>
</dbReference>
<dbReference type="PROSITE" id="PS50109">
    <property type="entry name" value="HIS_KIN"/>
    <property type="match status" value="1"/>
</dbReference>